<accession>A0A517SQZ4</accession>
<evidence type="ECO:0000313" key="3">
    <source>
        <dbReference type="Proteomes" id="UP000315003"/>
    </source>
</evidence>
<keyword evidence="2" id="KW-0378">Hydrolase</keyword>
<feature type="domain" description="Endonuclease/exonuclease/phosphatase" evidence="1">
    <location>
        <begin position="56"/>
        <end position="276"/>
    </location>
</feature>
<dbReference type="SUPFAM" id="SSF56219">
    <property type="entry name" value="DNase I-like"/>
    <property type="match status" value="1"/>
</dbReference>
<dbReference type="GO" id="GO:0016020">
    <property type="term" value="C:membrane"/>
    <property type="evidence" value="ECO:0007669"/>
    <property type="project" value="GOC"/>
</dbReference>
<dbReference type="InterPro" id="IPR036691">
    <property type="entry name" value="Endo/exonu/phosph_ase_sf"/>
</dbReference>
<dbReference type="AlphaFoldDB" id="A0A517SQZ4"/>
<dbReference type="Proteomes" id="UP000315003">
    <property type="component" value="Chromosome"/>
</dbReference>
<evidence type="ECO:0000259" key="1">
    <source>
        <dbReference type="Pfam" id="PF03372"/>
    </source>
</evidence>
<dbReference type="PANTHER" id="PTHR14859:SF15">
    <property type="entry name" value="ENDONUCLEASE_EXONUCLEASE_PHOSPHATASE DOMAIN-CONTAINING PROTEIN"/>
    <property type="match status" value="1"/>
</dbReference>
<dbReference type="InterPro" id="IPR005135">
    <property type="entry name" value="Endo/exonuclease/phosphatase"/>
</dbReference>
<name>A0A517SQZ4_9BACT</name>
<dbReference type="GO" id="GO:0004527">
    <property type="term" value="F:exonuclease activity"/>
    <property type="evidence" value="ECO:0007669"/>
    <property type="project" value="UniProtKB-KW"/>
</dbReference>
<keyword evidence="2" id="KW-0269">Exonuclease</keyword>
<keyword evidence="2" id="KW-0255">Endonuclease</keyword>
<evidence type="ECO:0000313" key="2">
    <source>
        <dbReference type="EMBL" id="QDT58503.1"/>
    </source>
</evidence>
<dbReference type="GO" id="GO:0004519">
    <property type="term" value="F:endonuclease activity"/>
    <property type="evidence" value="ECO:0007669"/>
    <property type="project" value="UniProtKB-KW"/>
</dbReference>
<proteinExistence type="predicted"/>
<dbReference type="GO" id="GO:0006506">
    <property type="term" value="P:GPI anchor biosynthetic process"/>
    <property type="evidence" value="ECO:0007669"/>
    <property type="project" value="TreeGrafter"/>
</dbReference>
<protein>
    <submittedName>
        <fullName evidence="2">Endonuclease/Exonuclease/phosphatase family protein</fullName>
    </submittedName>
</protein>
<organism evidence="2 3">
    <name type="scientific">Stieleria bergensis</name>
    <dbReference type="NCBI Taxonomy" id="2528025"/>
    <lineage>
        <taxon>Bacteria</taxon>
        <taxon>Pseudomonadati</taxon>
        <taxon>Planctomycetota</taxon>
        <taxon>Planctomycetia</taxon>
        <taxon>Pirellulales</taxon>
        <taxon>Pirellulaceae</taxon>
        <taxon>Stieleria</taxon>
    </lineage>
</organism>
<reference evidence="2 3" key="1">
    <citation type="submission" date="2019-02" db="EMBL/GenBank/DDBJ databases">
        <title>Deep-cultivation of Planctomycetes and their phenomic and genomic characterization uncovers novel biology.</title>
        <authorList>
            <person name="Wiegand S."/>
            <person name="Jogler M."/>
            <person name="Boedeker C."/>
            <person name="Pinto D."/>
            <person name="Vollmers J."/>
            <person name="Rivas-Marin E."/>
            <person name="Kohn T."/>
            <person name="Peeters S.H."/>
            <person name="Heuer A."/>
            <person name="Rast P."/>
            <person name="Oberbeckmann S."/>
            <person name="Bunk B."/>
            <person name="Jeske O."/>
            <person name="Meyerdierks A."/>
            <person name="Storesund J.E."/>
            <person name="Kallscheuer N."/>
            <person name="Luecker S."/>
            <person name="Lage O.M."/>
            <person name="Pohl T."/>
            <person name="Merkel B.J."/>
            <person name="Hornburger P."/>
            <person name="Mueller R.-W."/>
            <person name="Bruemmer F."/>
            <person name="Labrenz M."/>
            <person name="Spormann A.M."/>
            <person name="Op den Camp H."/>
            <person name="Overmann J."/>
            <person name="Amann R."/>
            <person name="Jetten M.S.M."/>
            <person name="Mascher T."/>
            <person name="Medema M.H."/>
            <person name="Devos D.P."/>
            <person name="Kaster A.-K."/>
            <person name="Ovreas L."/>
            <person name="Rohde M."/>
            <person name="Galperin M.Y."/>
            <person name="Jogler C."/>
        </authorList>
    </citation>
    <scope>NUCLEOTIDE SEQUENCE [LARGE SCALE GENOMIC DNA]</scope>
    <source>
        <strain evidence="2 3">SV_7m_r</strain>
    </source>
</reference>
<dbReference type="Gene3D" id="3.60.10.10">
    <property type="entry name" value="Endonuclease/exonuclease/phosphatase"/>
    <property type="match status" value="1"/>
</dbReference>
<dbReference type="PANTHER" id="PTHR14859">
    <property type="entry name" value="CALCOFLUOR WHITE HYPERSENSITIVE PROTEIN PRECURSOR"/>
    <property type="match status" value="1"/>
</dbReference>
<gene>
    <name evidence="2" type="ORF">SV7mr_09960</name>
</gene>
<keyword evidence="2" id="KW-0540">Nuclease</keyword>
<dbReference type="InterPro" id="IPR051916">
    <property type="entry name" value="GPI-anchor_lipid_remodeler"/>
</dbReference>
<dbReference type="EMBL" id="CP036272">
    <property type="protein sequence ID" value="QDT58503.1"/>
    <property type="molecule type" value="Genomic_DNA"/>
</dbReference>
<keyword evidence="3" id="KW-1185">Reference proteome</keyword>
<dbReference type="Pfam" id="PF03372">
    <property type="entry name" value="Exo_endo_phos"/>
    <property type="match status" value="1"/>
</dbReference>
<sequence>MQSGLAPLHAPKRTRGAMPRLLGGINMLKQLFLVLAILVSGSTLVAGQQPVRLRVLSYNIHHAQGVDGKLDLQRIANVILSVKPDVVALQEVDQNTSRTGGVDQAAELAKLTEMKSVFGANIDLQGGHYGNAVLTRLPIGSHQNVLLPNVNHGEQRGVIQADLKLPGSGQSLLLLATHFDHRKDSSERLQSARKINALVAERPDQPALLAGDLNATPDSQTLQALQQQWTLANEQPLATIPVKEPVKQIDFILLRPAERWSVVEVKVLDEAVASDHRAILAVLELK</sequence>